<accession>A0AAN4W4H2</accession>
<dbReference type="EMBL" id="BQKE01000009">
    <property type="protein sequence ID" value="GJM64972.1"/>
    <property type="molecule type" value="Genomic_DNA"/>
</dbReference>
<comment type="caution">
    <text evidence="1">The sequence shown here is derived from an EMBL/GenBank/DDBJ whole genome shotgun (WGS) entry which is preliminary data.</text>
</comment>
<gene>
    <name evidence="1" type="ORF">PEDI_55240</name>
</gene>
<name>A0AAN4W4H2_9BACT</name>
<dbReference type="AlphaFoldDB" id="A0AAN4W4H2"/>
<sequence>MGLYLMKLTSDSLLQDGDTFSLDACAGFTIINAGDTDAKIGYVGEALDIDIPAGEQYSFPASSGYAFEGQMEVRFSITGRGLIKVFKYVAKLNEQIL</sequence>
<organism evidence="1 2">
    <name type="scientific">Persicobacter diffluens</name>
    <dbReference type="NCBI Taxonomy" id="981"/>
    <lineage>
        <taxon>Bacteria</taxon>
        <taxon>Pseudomonadati</taxon>
        <taxon>Bacteroidota</taxon>
        <taxon>Cytophagia</taxon>
        <taxon>Cytophagales</taxon>
        <taxon>Persicobacteraceae</taxon>
        <taxon>Persicobacter</taxon>
    </lineage>
</organism>
<reference evidence="1 2" key="1">
    <citation type="submission" date="2021-12" db="EMBL/GenBank/DDBJ databases">
        <title>Genome sequencing of bacteria with rrn-lacking chromosome and rrn-plasmid.</title>
        <authorList>
            <person name="Anda M."/>
            <person name="Iwasaki W."/>
        </authorList>
    </citation>
    <scope>NUCLEOTIDE SEQUENCE [LARGE SCALE GENOMIC DNA]</scope>
    <source>
        <strain evidence="1 2">NBRC 15940</strain>
    </source>
</reference>
<keyword evidence="2" id="KW-1185">Reference proteome</keyword>
<dbReference type="Proteomes" id="UP001310022">
    <property type="component" value="Unassembled WGS sequence"/>
</dbReference>
<protein>
    <submittedName>
        <fullName evidence="1">Uncharacterized protein</fullName>
    </submittedName>
</protein>
<proteinExistence type="predicted"/>
<evidence type="ECO:0000313" key="1">
    <source>
        <dbReference type="EMBL" id="GJM64972.1"/>
    </source>
</evidence>
<evidence type="ECO:0000313" key="2">
    <source>
        <dbReference type="Proteomes" id="UP001310022"/>
    </source>
</evidence>
<dbReference type="RefSeq" id="WP_338240040.1">
    <property type="nucleotide sequence ID" value="NZ_BQKE01000009.1"/>
</dbReference>